<dbReference type="Pfam" id="PF13573">
    <property type="entry name" value="SprB"/>
    <property type="match status" value="3"/>
</dbReference>
<feature type="domain" description="PKD/Chitinase" evidence="2">
    <location>
        <begin position="3483"/>
        <end position="3555"/>
    </location>
</feature>
<dbReference type="InterPro" id="IPR026341">
    <property type="entry name" value="T9SS_type_B"/>
</dbReference>
<keyword evidence="4" id="KW-1185">Reference proteome</keyword>
<keyword evidence="1" id="KW-0472">Membrane</keyword>
<keyword evidence="1" id="KW-0812">Transmembrane</keyword>
<proteinExistence type="predicted"/>
<sequence>MENSTFFELVLSKLIILANFAKKMMSFFTRIAKKSSGLKFSVAFSWSHLLQMKKGTYQLMLCVLILFSSATAFSQLAVPFSPRLPGGSVKVKGDIVLIGNSVITGKGLSVPYNGNGNNNSYDGEYINVASGGDASIFSSSTADLLLNNSCKSIVYAGLYWASVYPNEVGTNSSQSFTGTARLNDWNQVKFKLPTGGFIDLVADNNPDLAGEEDDIIFDGYNYTNINNSFKDSPIICYKNVTNLLQGLTEAEGTYTVANIRATRGKRNGGCAGGWTLVIIYESPTLPSKFISVFDGYAGVGGGTSIDIPVSGFQTLPAPSPVVARIGVSALEGDYGITGDSFRFKASTSAAFTIISDALSPTNNFFNSRITNNGAYVNNRNPNSTNTLGFDIKNVIIPNPLNNVLPNDATAGDLKLTTSGDGYGAFVTSFAVDIIEPNILLTKTVEDALGNDIGGANVNLGDELNYVIGFQNIGNDDATKLTIRDILPINIIFNYPDDLDILPTGVTVQSFNAITREIIFEVDDEVVKEKTPILEIRFKVKVVPSCNLLSDACSNSVDNQAYATYEGVFNPNFTISDDPSINSNTGCILTPKATNFLVGVDDCLYTGTEVLCGANVVLTAASGYSSYSWSTSPTGSPVIGTNQSITVSNVGTYYVHNTAAAPCLSINQEITVTRFGGVGTNPVIPYADEVVECPNDGKLLPNIFLCGANASREINTGVSDGSTIIWEKLNEASCAAVFSDECANENETCSWTQVGTGPDYTVNTSGQFRLTLNYAGGCFNRFYFNSYQNLLNPTVTTRDIICTTPGQITVGGVPGGYEYSLDGTTYQSSNIFTVNSPNIYTVYVKQVGVTSNPCIFTVPNIQIRQRNFTVSTIVTPPFCNGGKGTVRLAANDVRPQYSYSIYDGATLINSVGPIMQGNYTFANLNPGTYNTLVETEDGCSYSGTVTVVNPPLLTATSALTKPLTCTDAEITVYPTGGTAPYFYFVNSTTDFQDVPEIVVTTPGTYNITVVDSNNCTTNTSITVGDNPAPVFTISKNDILCYNDNSGEIEFNVTNANGYSLEYSIDNGVTYVSNPVFSNLISGNYQAIIKYSLGASECFTTPENIIITQPDTALTASSGISELAGCGPLGQEDQGKVRITNPQGGTPPYEYSFDNQASWVTTNESFVFPGSYTLYIRDGNGCIYSMPSITLDSEPVAPTIDVSDPDFNCDGTADATVTVTNSGSSSYSYNYLLDGVANTNTADPTVFLNVPNGSHTITVEYKLQSVTTYSNLLYETFGYGDDTTSPGINPTYYCFERQTVATQCKGSPAINDGDYSVTARIVSPFAAWIQPGDHTPATVPATPKGRCLVVNIGASIPKTEILYEKQINDIIPNQPINVEFFAMNLLRTGNTQFDPDLVVALVNASGVEISSFSTGNIPKTQVWENYPKTPMTLDPGSNTSLKFIVRSNVQQTSGNDVAIDDISVYQLPKSCTTTITFPFEVATGKAFTAQITNFSNVTCDGLSNGSITMAAQNFDAATGFQYSINGGTSWVTQLTSPVTVTGLSAATYNVKVRKDATDPSSCDVNFTQTISKPDAIIPSATITQQPTCTTGATITASATGGTPAYRYELRDASTGTVITAYKTGTTFTNLPTGSYQVFVQDANLCVSSVGSSILTVNTPIGPTATLDAGSDLCYDSINQSTLIVNLSGGTAPFSYSLNGQPGQNTNTFSNVGPGTHEIIVTDSNNCTSTISGIVIAPQLLATAAVTKELDCSASPNAVITVTIGGGTADYTYTITKDAGTPTAASAPLTGPTFTHSVSSANSGTYVFTITDATGCTATATATINAIVNPTVTITPTQVSCNGAADGQVILTGSSGSGGYTYSFNSSAFTNTTTYTGLSAGIAYPYEVMDSKGCTSSGTITLTEPTTLVGSATIPPNTSCATSTLITVSATNGSGGYRYAFNGSSTYTSTNTLTVTNTSSVQTITYSVRDINGCIDTKTINIPAFNPPTIGTITNTAITCNPTESTSTVTVPVAAGTGIAPFTYEIVSGPVINTSGGTTGVFNGLTAGTYLFKVTDANGCSTTKSHPVSDKVNIDIVAGSKNNVLCNGENTGFASYTVSGFTGSYSYSINGTPTGTGETSAVINVSNLAQGTYTIVVTDEITGCTDTADQVISQPSTPLQLNLTSNVNANCNNSNAVVTVNVDATNVGTPGAYTFAFVQDGVTPSSTNYTSNNVANLNPSTNVLWDVYVKDINGCTAQLDVTISTDPSPLIDSIVVSNQCTGTTATGFTVNATASGGVGTLEFSIGGAYNTTGEFTGVPAGTYTLSVKDANNCIETQVFTIYAPLTAQAVLTKDLTCAPAPTDATININAANGNGPYSYTVISAPSGFIGTLSGNLFTTSTPGTYQFNVTDANGCSRDTNTVTITPIVNPDITSVSITTPILCNGNLATVQVNYNTTLGVTPFVFSYTNTAGTLTGNNTTGIFNLPADDYTFTITDNKGCTDTQTLSITQPNVITADVKGNPITCGSGGTSLGSVEITSVSGGTGPYDYYITGPSYTNNEIDHDGISAFVFDVINFGIYQVNIIDANGCSVLESDVLVASAPDDLDIDVTSMPVDCSSSSGSAVVSIGTATTIVGNGPFYFAIYDGSVPDYPNALSTGPWLSEDTPLSKSATFNSLIPGVTYTFIVYDADALHGGTGTGCYYFETATQPVNTSSSLDIALTPSNNFTCSGSAFGDVSFNVTSLYPSDTNVTYEIRDALTLALVSTVEPDVVPANGTLPISNFGGLPFGDYIVLVKETSGPNLGCSVSSARFNIAESAVPVEVVANFVKNETCNNLGVVTATGSNGTAPYEFIISASATQPAIGDAWDAASNFNVAAGTYYVHIKDAFNCIETSLSVVVDRDDEPVIAVSTPDACADEGSFEIEVNLPTAGIANYTLQLDSNAAISVSSFPYTFSNLNSGTYTVTITDSNGCIDTENITLVKKLSLNPVVTKELDCTTNPDAEITLNLSDGTSVFSYLVEIDGIGGFNPATVTGDVYTASAAGSYVFRVTDSNSCEFTSLPVVVEPITDPTVVSNPTTPSCPLGTDGTVTFNASGGEPAPVGYTYTVTQTLPSAGLPIVQIGDNYFTGLGEGTYSIEVTDAKNCSVTDTFSIIDPVALAFDAPIVTAYSCSTTNVPQPAKVTVNVTPGTGTAPYKYNFDGGIVYYDTNEFTVIDNGLDQTINYYVQDSKGCTANGSIIVPAFQKITDINFNVDRDPTCLLPTTDVSLTVIGGYTPIAKYEIISPTSAILDNGTNNTFLNLTADTYMFRITDANGCSFEKSFEVIDVLRIDVSGQLISDVICNSDSNGIIEFTVSDFSATGNYSVTVSSVPALLPYTQSQTGDVITLTDLEEGSYRVTVLDNTTNCSAFDTVIVSEPTALTLSITNIDATCNKLAEVTAVVANGTPGYTYAFVQDGVAPVASDYTTSSTALLDPAVDTDWDVYVLDANNCAISTDVTITTAVLPSSITAAVLSQCPDTSGNYEFTIAVGSGIAPYEYNIGSGFQTTPTFTVSNPGTYDVVVKDANGCEVTQVAVATILNPLSLNYTITQLPSCATNDGAINLVASGGSSNYEFSIDSGTYQASASFTAVAAGIHTFTVHDTTTNCTFSIDVNFEFPTAVTGLILNTEAVSCHGGNNGMITATIASSAAGVNDNPIYQYALTGTTVNAVAVTRPNQDSNVFDNLEAGDYVVTVTSGRGCTATEIIRVNEPDLIIVGVPTVVDYACNAGTNTNNFASVATTTVTGGSGTYTIYEFIRDAIRVQYGPTTSYTESDGLGGNYVINVYDDNNCLGSSSAVTIAPYVELDDNLSINRDNAITCNNLEDITVTASDTSGAAIANMSYTVEDVFYDPAGTTSFVGTIYTQTNTTGVFTGLDVSSYYITATNTDTGCSTKEVFFVNEPNTFELTINSVIDVTCFSDSNGSVNVTFIDRVPTPTNEAGSFSYTVVNFPSGTAVTSGTSASAGPMSITNLAAGTYTISATLTSSPYCTVSKNFTITAPTAALTVSETHTEITCVSGNNDGSISASAVGGWPGGYEYQLELTSGTIITPFSSVSNFSGLTAGDYLVSVRDSKNCIDSEVVVLTIPTPISATVTPSTTSLSCFGDTNATITVSGVSGGQGSNFSYTLNMTSPTVTSSGPQASPSFSGLGVGTYNVTITDGYNCQYISPNIVISQPTQVQATLVKETSQTCLTGTTLRLSATGGTGVYEYSDSANFATILGSFTLSTPALITVAPGTHSYYVRDTNSCVANVSNEIKIDPLPVLLPNLSLANAFINCAGDNTGVIIATAQGGLGNYIYTLQDGTGINIPGATQNSPGVFTQLYAGDYQVRVDSGDCTATSGLVSITEPTSALIAPFTPADVTCNGANNGSVEINASGGTGQIKYAISPQLNQFFETNTFDNLSPGNYEVIAQDELGCFELINFTISEPDQVILNIVPGSLEPEVCAGDMDGAFSIDITGGNMPYSVSLDDVNGVYTTGAPAQTQFDFNGLIGGDHIVYIRDNFGCESEWNITFPGSVTINPEVSVEFGCTNNISTNLVTVRVDASNTNPADLDYSLNGGTYQASNEFVSVPAGLGHYIDVRHTNGCIQRTAYFDIEQYDSLALILENGELNEIVTVTAGGSGNYEYSLNGESYGSTNTFYIYKSGDYTVTVNDSYGCIVSATKYMEFIDLCIPNYFTPNNDGVLDTWGPGCASQYKEMRVSVIDRYGRKVTSLSVNQKWDGKYQGKELPSGDYWYVIKLNDKKYERDVVGHFTLYR</sequence>
<protein>
    <submittedName>
        <fullName evidence="3">T9SS type B sorting domain-containing protein</fullName>
    </submittedName>
</protein>
<organism evidence="3 4">
    <name type="scientific">Mariniflexile litorale</name>
    <dbReference type="NCBI Taxonomy" id="3045158"/>
    <lineage>
        <taxon>Bacteria</taxon>
        <taxon>Pseudomonadati</taxon>
        <taxon>Bacteroidota</taxon>
        <taxon>Flavobacteriia</taxon>
        <taxon>Flavobacteriales</taxon>
        <taxon>Flavobacteriaceae</taxon>
        <taxon>Mariniflexile</taxon>
    </lineage>
</organism>
<name>A0AAU7EJI3_9FLAO</name>
<feature type="domain" description="PKD/Chitinase" evidence="2">
    <location>
        <begin position="1754"/>
        <end position="1826"/>
    </location>
</feature>
<feature type="transmembrane region" description="Helical" evidence="1">
    <location>
        <begin position="6"/>
        <end position="25"/>
    </location>
</feature>
<reference evidence="3" key="1">
    <citation type="submission" date="2024-04" db="EMBL/GenBank/DDBJ databases">
        <title>Mariniflexile litorale, isolated from the shallow sediments of the Sea of Japan.</title>
        <authorList>
            <person name="Romanenko L."/>
            <person name="Isaeva M."/>
        </authorList>
    </citation>
    <scope>NUCLEOTIDE SEQUENCE [LARGE SCALE GENOMIC DNA]</scope>
    <source>
        <strain evidence="3">KMM 9835</strain>
    </source>
</reference>
<evidence type="ECO:0000256" key="1">
    <source>
        <dbReference type="SAM" id="Phobius"/>
    </source>
</evidence>
<evidence type="ECO:0000313" key="3">
    <source>
        <dbReference type="EMBL" id="XBL15187.1"/>
    </source>
</evidence>
<dbReference type="EMBL" id="CP155618">
    <property type="protein sequence ID" value="XBL15187.1"/>
    <property type="molecule type" value="Genomic_DNA"/>
</dbReference>
<evidence type="ECO:0000259" key="2">
    <source>
        <dbReference type="SMART" id="SM00089"/>
    </source>
</evidence>
<dbReference type="Proteomes" id="UP001224325">
    <property type="component" value="Chromosome"/>
</dbReference>
<dbReference type="SMART" id="SM00089">
    <property type="entry name" value="PKD"/>
    <property type="match status" value="3"/>
</dbReference>
<dbReference type="Pfam" id="PF13585">
    <property type="entry name" value="CHU_C"/>
    <property type="match status" value="1"/>
</dbReference>
<dbReference type="InterPro" id="IPR022409">
    <property type="entry name" value="PKD/Chitinase_dom"/>
</dbReference>
<accession>A0AAU7EJI3</accession>
<gene>
    <name evidence="3" type="ORF">QLS71_004015</name>
</gene>
<dbReference type="InterPro" id="IPR025667">
    <property type="entry name" value="SprB_repeat"/>
</dbReference>
<dbReference type="RefSeq" id="WP_308990629.1">
    <property type="nucleotide sequence ID" value="NZ_CP155618.1"/>
</dbReference>
<dbReference type="KEGG" id="mlil:QLS71_004015"/>
<feature type="domain" description="PKD/Chitinase" evidence="2">
    <location>
        <begin position="4612"/>
        <end position="4681"/>
    </location>
</feature>
<keyword evidence="1" id="KW-1133">Transmembrane helix</keyword>
<dbReference type="NCBIfam" id="TIGR04131">
    <property type="entry name" value="Bac_Flav_CTERM"/>
    <property type="match status" value="1"/>
</dbReference>
<feature type="transmembrane region" description="Helical" evidence="1">
    <location>
        <begin position="59"/>
        <end position="78"/>
    </location>
</feature>
<evidence type="ECO:0000313" key="4">
    <source>
        <dbReference type="Proteomes" id="UP001224325"/>
    </source>
</evidence>